<proteinExistence type="predicted"/>
<feature type="coiled-coil region" evidence="1">
    <location>
        <begin position="412"/>
        <end position="439"/>
    </location>
</feature>
<dbReference type="InParanoid" id="A0A0G4EGX1"/>
<feature type="compositionally biased region" description="Polar residues" evidence="2">
    <location>
        <begin position="304"/>
        <end position="313"/>
    </location>
</feature>
<feature type="compositionally biased region" description="Basic and acidic residues" evidence="2">
    <location>
        <begin position="159"/>
        <end position="168"/>
    </location>
</feature>
<gene>
    <name evidence="3" type="ORF">Vbra_11689</name>
</gene>
<feature type="coiled-coil region" evidence="1">
    <location>
        <begin position="170"/>
        <end position="214"/>
    </location>
</feature>
<keyword evidence="4" id="KW-1185">Reference proteome</keyword>
<sequence>MRAISGAPPAHRGNRYGKGHTSCKGPPNCFPCSQHDIVVASTSPLDDPQRISQAVNRSVDALGRVVSAIGHADVRTRDALNEVVSVLADCRLYILGTLFHLDGPQQPASLPPSLTPQADTREAHLLAQTLRVKDEGRSQLESPAQSVLESPSSAARHPRMADDSKASAALADRDRLIEQLRKELETQKTRVEVNTELKQDYDNLSHRFRQLELALHDTARTSGASPVGGEQTLSALNHTVERLVAENHELRQGEKERIALKREIHQLRSELDEKNQLLEGMGSPSPSSFSPPPTRASVPRRDTPLSQTVSTNHEPVGEPIQALRNELEQLVKQNEGLLETKKELQAANAKLWEESVTRHDEARRLKEKVEALEKRLAAASQPAPLPRAPSFESCESAAEDGTSTVQQRDDGENEIRNMVDSLRAEVQTLRHEKDAKEREIAWLTKGHGVRSGEAAGAFGETVRQFERQLTSDLDLAERRGSGKLVSQRSLQSFFTTVRQIARENEDLNLERREIEDLRRELTLKNDLIRLIKSRVSNAEELKRTVDSLDEGMDSLKTENRRLSMEQQKTYEECERLRTELKRASVVSDDNQGFFTAREEEKRLTAQLEAKRLVADTALSALSRSQQEAHAEMLKRVAQLETLNARLTAETQQKDDEIRRLSSEITAPEKKDERVDPEDLETLYDAVRKLDLLRKDAEMLERKNEALEQEAKEQQRENEALEDQVRRLNNEATMHDSSAERAARELNDATAHVRRLQAELEQAHMEKRQLKEQIKATPVTTHSTSVTLTQRPRQPAKEGTEWLQQKRLVELSMGEEPADARADYLRRENQDLTRQLESLTKEREELSGRVRALEQQLALTARQQKEELWTEPDKDRQPASARGREQALAVSPLRDDNISLTPSTPPSGALSAKGVVPMSPPKSTLVAVHPPSAAAAAGVCPAEPDPVPALEKLLQISTQKGKEPREVLSKGDESMLKEVRGLAEQISAIQSSIHSSRAQPIESFPPSLAVGATGGQGQATFGSRPLFETLHVDTDDGISARLRGQDLSTMMTLRDQNANLQETVASLQGDKAKLNGLLDSERDRRQEAEKTMAAMRQEMQAERRELKAMKRNGTDEVNRVQAHYAQLKVDLENDLQAVREAATRQEKTLREDIADLQAKSTKELERLRREVGNKAESLRRFADDCEHLRREKEEMEAALKQQMMALVQEKHACEQHLQSQLQTLKDKHSQTESAFKAEVAAIRREGASWERNAKTQLALLQSEKEAMDHTWRKRRAQEDLERQERENRLQSELLHLKQERLELATEKESLLRAMNEASRGEQVAKDQLTHLKAAAVRDAQAVGQQRQEEDSREIVRLKSLVKSLKRDMRHTSKEASQLLSENQQLQKALVSSQAVLSDLKHKADEQCTSLVQTTSVYPETSPKKRWLERHLLETLESYKNSLSSLSASLDHIPIATGGQDVRRRNIDTPSEPATSRSDWHIHMSEPPSPPPPIVGGKRQDADDTVDK</sequence>
<feature type="compositionally biased region" description="Basic and acidic residues" evidence="2">
    <location>
        <begin position="862"/>
        <end position="884"/>
    </location>
</feature>
<dbReference type="EMBL" id="CDMY01000226">
    <property type="protein sequence ID" value="CEL94755.1"/>
    <property type="molecule type" value="Genomic_DNA"/>
</dbReference>
<feature type="region of interest" description="Disordered" evidence="2">
    <location>
        <begin position="773"/>
        <end position="799"/>
    </location>
</feature>
<evidence type="ECO:0000256" key="1">
    <source>
        <dbReference type="SAM" id="Coils"/>
    </source>
</evidence>
<feature type="coiled-coil region" evidence="1">
    <location>
        <begin position="497"/>
        <end position="565"/>
    </location>
</feature>
<feature type="compositionally biased region" description="Basic and acidic residues" evidence="2">
    <location>
        <begin position="1496"/>
        <end position="1506"/>
    </location>
</feature>
<dbReference type="Proteomes" id="UP000041254">
    <property type="component" value="Unassembled WGS sequence"/>
</dbReference>
<feature type="region of interest" description="Disordered" evidence="2">
    <location>
        <begin position="277"/>
        <end position="313"/>
    </location>
</feature>
<protein>
    <submittedName>
        <fullName evidence="3">Uncharacterized protein</fullName>
    </submittedName>
</protein>
<name>A0A0G4EGX1_VITBC</name>
<dbReference type="PANTHER" id="PTHR23159:SF60">
    <property type="entry name" value="SPINDLE ASSEMBLY ABNORMAL PROTEIN 4"/>
    <property type="match status" value="1"/>
</dbReference>
<keyword evidence="1" id="KW-0175">Coiled coil</keyword>
<feature type="compositionally biased region" description="Polar residues" evidence="2">
    <location>
        <begin position="777"/>
        <end position="791"/>
    </location>
</feature>
<feature type="region of interest" description="Disordered" evidence="2">
    <location>
        <begin position="1"/>
        <end position="20"/>
    </location>
</feature>
<dbReference type="PANTHER" id="PTHR23159">
    <property type="entry name" value="CENTROSOMAL PROTEIN 2"/>
    <property type="match status" value="1"/>
</dbReference>
<feature type="region of interest" description="Disordered" evidence="2">
    <location>
        <begin position="134"/>
        <end position="168"/>
    </location>
</feature>
<feature type="coiled-coil region" evidence="1">
    <location>
        <begin position="243"/>
        <end position="277"/>
    </location>
</feature>
<feature type="region of interest" description="Disordered" evidence="2">
    <location>
        <begin position="861"/>
        <end position="914"/>
    </location>
</feature>
<feature type="compositionally biased region" description="Polar residues" evidence="2">
    <location>
        <begin position="139"/>
        <end position="153"/>
    </location>
</feature>
<reference evidence="3 4" key="1">
    <citation type="submission" date="2014-11" db="EMBL/GenBank/DDBJ databases">
        <authorList>
            <person name="Zhu J."/>
            <person name="Qi W."/>
            <person name="Song R."/>
        </authorList>
    </citation>
    <scope>NUCLEOTIDE SEQUENCE [LARGE SCALE GENOMIC DNA]</scope>
</reference>
<evidence type="ECO:0000256" key="2">
    <source>
        <dbReference type="SAM" id="MobiDB-lite"/>
    </source>
</evidence>
<feature type="region of interest" description="Disordered" evidence="2">
    <location>
        <begin position="1455"/>
        <end position="1506"/>
    </location>
</feature>
<accession>A0A0G4EGX1</accession>
<dbReference type="VEuPathDB" id="CryptoDB:Vbra_11689"/>
<dbReference type="STRING" id="1169540.A0A0G4EGX1"/>
<dbReference type="PhylomeDB" id="A0A0G4EGX1"/>
<feature type="coiled-coil region" evidence="1">
    <location>
        <begin position="1265"/>
        <end position="1315"/>
    </location>
</feature>
<evidence type="ECO:0000313" key="3">
    <source>
        <dbReference type="EMBL" id="CEL94755.1"/>
    </source>
</evidence>
<organism evidence="3 4">
    <name type="scientific">Vitrella brassicaformis (strain CCMP3155)</name>
    <dbReference type="NCBI Taxonomy" id="1169540"/>
    <lineage>
        <taxon>Eukaryota</taxon>
        <taxon>Sar</taxon>
        <taxon>Alveolata</taxon>
        <taxon>Colpodellida</taxon>
        <taxon>Vitrellaceae</taxon>
        <taxon>Vitrella</taxon>
    </lineage>
</organism>
<feature type="coiled-coil region" evidence="1">
    <location>
        <begin position="1049"/>
        <end position="1208"/>
    </location>
</feature>
<feature type="coiled-coil region" evidence="1">
    <location>
        <begin position="1353"/>
        <end position="1387"/>
    </location>
</feature>
<feature type="region of interest" description="Disordered" evidence="2">
    <location>
        <begin position="377"/>
        <end position="409"/>
    </location>
</feature>
<feature type="compositionally biased region" description="Polar residues" evidence="2">
    <location>
        <begin position="1466"/>
        <end position="1475"/>
    </location>
</feature>
<feature type="coiled-coil region" evidence="1">
    <location>
        <begin position="629"/>
        <end position="772"/>
    </location>
</feature>
<evidence type="ECO:0000313" key="4">
    <source>
        <dbReference type="Proteomes" id="UP000041254"/>
    </source>
</evidence>